<gene>
    <name evidence="3" type="ORF">Z518_05772</name>
</gene>
<keyword evidence="1" id="KW-0472">Membrane</keyword>
<feature type="transmembrane region" description="Helical" evidence="1">
    <location>
        <begin position="105"/>
        <end position="127"/>
    </location>
</feature>
<organism evidence="3 4">
    <name type="scientific">Rhinocladiella mackenziei CBS 650.93</name>
    <dbReference type="NCBI Taxonomy" id="1442369"/>
    <lineage>
        <taxon>Eukaryota</taxon>
        <taxon>Fungi</taxon>
        <taxon>Dikarya</taxon>
        <taxon>Ascomycota</taxon>
        <taxon>Pezizomycotina</taxon>
        <taxon>Eurotiomycetes</taxon>
        <taxon>Chaetothyriomycetidae</taxon>
        <taxon>Chaetothyriales</taxon>
        <taxon>Herpotrichiellaceae</taxon>
        <taxon>Rhinocladiella</taxon>
    </lineage>
</organism>
<feature type="transmembrane region" description="Helical" evidence="1">
    <location>
        <begin position="25"/>
        <end position="48"/>
    </location>
</feature>
<dbReference type="Pfam" id="PF20684">
    <property type="entry name" value="Fung_rhodopsin"/>
    <property type="match status" value="1"/>
</dbReference>
<dbReference type="Proteomes" id="UP000053617">
    <property type="component" value="Unassembled WGS sequence"/>
</dbReference>
<proteinExistence type="predicted"/>
<feature type="transmembrane region" description="Helical" evidence="1">
    <location>
        <begin position="60"/>
        <end position="85"/>
    </location>
</feature>
<dbReference type="HOGENOM" id="CLU_036632_1_3_1"/>
<evidence type="ECO:0000313" key="4">
    <source>
        <dbReference type="Proteomes" id="UP000053617"/>
    </source>
</evidence>
<dbReference type="RefSeq" id="XP_013272037.1">
    <property type="nucleotide sequence ID" value="XM_013416583.1"/>
</dbReference>
<dbReference type="GeneID" id="25293843"/>
<evidence type="ECO:0000259" key="2">
    <source>
        <dbReference type="Pfam" id="PF20684"/>
    </source>
</evidence>
<dbReference type="PANTHER" id="PTHR39614:SF2">
    <property type="entry name" value="INTEGRAL MEMBRANE PROTEIN"/>
    <property type="match status" value="1"/>
</dbReference>
<keyword evidence="4" id="KW-1185">Reference proteome</keyword>
<feature type="transmembrane region" description="Helical" evidence="1">
    <location>
        <begin position="214"/>
        <end position="232"/>
    </location>
</feature>
<feature type="transmembrane region" description="Helical" evidence="1">
    <location>
        <begin position="139"/>
        <end position="159"/>
    </location>
</feature>
<accession>A0A0D2IP28</accession>
<feature type="domain" description="Rhodopsin" evidence="2">
    <location>
        <begin position="44"/>
        <end position="278"/>
    </location>
</feature>
<evidence type="ECO:0000313" key="3">
    <source>
        <dbReference type="EMBL" id="KIX04901.1"/>
    </source>
</evidence>
<dbReference type="EMBL" id="KN847478">
    <property type="protein sequence ID" value="KIX04901.1"/>
    <property type="molecule type" value="Genomic_DNA"/>
</dbReference>
<dbReference type="VEuPathDB" id="FungiDB:Z518_05772"/>
<evidence type="ECO:0000256" key="1">
    <source>
        <dbReference type="SAM" id="Phobius"/>
    </source>
</evidence>
<dbReference type="InterPro" id="IPR049326">
    <property type="entry name" value="Rhodopsin_dom_fungi"/>
</dbReference>
<keyword evidence="1" id="KW-1133">Transmembrane helix</keyword>
<name>A0A0D2IP28_9EURO</name>
<dbReference type="AlphaFoldDB" id="A0A0D2IP28"/>
<keyword evidence="1" id="KW-0812">Transmembrane</keyword>
<dbReference type="PANTHER" id="PTHR39614">
    <property type="entry name" value="INTEGRAL MEMBRANE PROTEIN"/>
    <property type="match status" value="1"/>
</dbReference>
<reference evidence="3 4" key="1">
    <citation type="submission" date="2015-01" db="EMBL/GenBank/DDBJ databases">
        <title>The Genome Sequence of Rhinocladiella mackenzie CBS 650.93.</title>
        <authorList>
            <consortium name="The Broad Institute Genomics Platform"/>
            <person name="Cuomo C."/>
            <person name="de Hoog S."/>
            <person name="Gorbushina A."/>
            <person name="Stielow B."/>
            <person name="Teixiera M."/>
            <person name="Abouelleil A."/>
            <person name="Chapman S.B."/>
            <person name="Priest M."/>
            <person name="Young S.K."/>
            <person name="Wortman J."/>
            <person name="Nusbaum C."/>
            <person name="Birren B."/>
        </authorList>
    </citation>
    <scope>NUCLEOTIDE SEQUENCE [LARGE SCALE GENOMIC DNA]</scope>
    <source>
        <strain evidence="3 4">CBS 650.93</strain>
    </source>
</reference>
<feature type="transmembrane region" description="Helical" evidence="1">
    <location>
        <begin position="179"/>
        <end position="207"/>
    </location>
</feature>
<dbReference type="OrthoDB" id="3918601at2759"/>
<sequence length="390" mass="43026">MSSGVPIPSGYSLPFAVVTDNDHTAWIIIAAAIGLSWILLFAGIRIFIRRTISPGFGFDDGFIAAATTVGIIELSIILAACSKGLGKSIDIVPLENRPTVQEMYYTSNLLFIISLGLSKLSVVFFLLRLTHVKWHRIVFISATGLLTAWTIGSLFAIALQCNLTKPWIMAGERCTGAYLRWQIICALDIISEVGLVAMSICLVWDLYTSVTNKIVVVGAFVFRLGMIVAVVFRLANFDKPGRITDPTLAEDLFIVWTQTELIYSLVSATIPTLRPFMNNLNTRFGGLDQEGRGNGYDYENASDSYQMSNLKPMNRSQDREEYIATNSARNLSEQSSADSYGVVCGCPIQVQTRTREETGNGDATSADSNDNGRMIIQKDMTFQVEHYDNC</sequence>
<protein>
    <recommendedName>
        <fullName evidence="2">Rhodopsin domain-containing protein</fullName>
    </recommendedName>
</protein>